<dbReference type="Proteomes" id="UP000054821">
    <property type="component" value="Unassembled WGS sequence"/>
</dbReference>
<feature type="region of interest" description="Disordered" evidence="1">
    <location>
        <begin position="276"/>
        <end position="298"/>
    </location>
</feature>
<evidence type="ECO:0000259" key="3">
    <source>
        <dbReference type="Pfam" id="PF25289"/>
    </source>
</evidence>
<feature type="compositionally biased region" description="Low complexity" evidence="1">
    <location>
        <begin position="629"/>
        <end position="645"/>
    </location>
</feature>
<reference evidence="5" key="3">
    <citation type="submission" date="2017-08" db="EMBL/GenBank/DDBJ databases">
        <title>Trichoderma gamsii strain T6085, whole genome shotgun sequencing project.</title>
        <authorList>
            <person name="Baroncelli R."/>
        </authorList>
    </citation>
    <scope>NUCLEOTIDE SEQUENCE</scope>
    <source>
        <strain evidence="5">T6085</strain>
    </source>
</reference>
<feature type="compositionally biased region" description="Pro residues" evidence="1">
    <location>
        <begin position="280"/>
        <end position="292"/>
    </location>
</feature>
<feature type="region of interest" description="Disordered" evidence="1">
    <location>
        <begin position="495"/>
        <end position="520"/>
    </location>
</feature>
<name>A0A2K0TII9_9HYPO</name>
<dbReference type="EMBL" id="JPDN02000002">
    <property type="protein sequence ID" value="PON30353.1"/>
    <property type="molecule type" value="Genomic_DNA"/>
</dbReference>
<dbReference type="STRING" id="398673.A0A2K0TII9"/>
<evidence type="ECO:0000259" key="2">
    <source>
        <dbReference type="Pfam" id="PF25009"/>
    </source>
</evidence>
<feature type="domain" description="DUF7877" evidence="3">
    <location>
        <begin position="80"/>
        <end position="192"/>
    </location>
</feature>
<feature type="compositionally biased region" description="Polar residues" evidence="1">
    <location>
        <begin position="761"/>
        <end position="783"/>
    </location>
</feature>
<dbReference type="AlphaFoldDB" id="A0A2K0TII9"/>
<feature type="region of interest" description="Disordered" evidence="1">
    <location>
        <begin position="629"/>
        <end position="679"/>
    </location>
</feature>
<evidence type="ECO:0000313" key="5">
    <source>
        <dbReference type="EMBL" id="PON30353.1"/>
    </source>
</evidence>
<feature type="compositionally biased region" description="Low complexity" evidence="1">
    <location>
        <begin position="729"/>
        <end position="741"/>
    </location>
</feature>
<organism evidence="4 7">
    <name type="scientific">Trichoderma gamsii</name>
    <dbReference type="NCBI Taxonomy" id="398673"/>
    <lineage>
        <taxon>Eukaryota</taxon>
        <taxon>Fungi</taxon>
        <taxon>Dikarya</taxon>
        <taxon>Ascomycota</taxon>
        <taxon>Pezizomycotina</taxon>
        <taxon>Sordariomycetes</taxon>
        <taxon>Hypocreomycetidae</taxon>
        <taxon>Hypocreales</taxon>
        <taxon>Hypocreaceae</taxon>
        <taxon>Trichoderma</taxon>
    </lineage>
</organism>
<comment type="caution">
    <text evidence="4">The sequence shown here is derived from an EMBL/GenBank/DDBJ whole genome shotgun (WGS) entry which is preliminary data.</text>
</comment>
<reference evidence="5 6" key="1">
    <citation type="journal article" date="2016" name="Genome Announc.">
        <title>Draft Whole-Genome Sequence of Trichoderma gamsii T6085, a Promising Biocontrol Agent of Fusarium Head Blight on Wheat.</title>
        <authorList>
            <person name="Baroncelli R."/>
            <person name="Zapparata A."/>
            <person name="Piaggeschi G."/>
            <person name="Sarrocco S."/>
            <person name="Vannacci G."/>
        </authorList>
    </citation>
    <scope>NUCLEOTIDE SEQUENCE [LARGE SCALE GENOMIC DNA]</scope>
    <source>
        <strain evidence="5 6">T6085</strain>
    </source>
</reference>
<gene>
    <name evidence="5" type="ORF">TGAM01_v200793</name>
    <name evidence="4" type="ORF">TGAMA5MH_03058</name>
</gene>
<protein>
    <submittedName>
        <fullName evidence="4">Uncharacterized protein</fullName>
    </submittedName>
</protein>
<dbReference type="OrthoDB" id="5354458at2759"/>
<dbReference type="Pfam" id="PF25009">
    <property type="entry name" value="DUF7785"/>
    <property type="match status" value="1"/>
</dbReference>
<sequence length="917" mass="100210">MAQPTPEDANGVKIPDGDAGENGHVVAAPGKRKRDSDNGDRPEDGGDEMDVDSKVEQPDDDDDDDDDSKMPEPEEDTTKSKEVIKAFVEVLRSFAIGPSILGRPLSTPEPESEDEPHAKRQKSAEPPTKLSIADKVAADSYTSLNAIAADLASAVKASLSEMDLGSSDSGARAVSLKRAAQINEFRDRAMDLLRREKAYPNTRQESAHEGVEVHTASEKSEMVLSLVGYAPQERRLFSSLPLSKDVDLSDLSLPPGVSITRVIPSNSQDRTQTLGELFAPPRPLPPLQPPKQPKTQAKGNRLDFYHPHLTDSSRYRGNSYFNTKLSTGYYLDYSQATPSWQTKTKQHERAQSLAGRKPSLSELEMSEMETLFRGAFSTFAPCKDDTAAVVPSSVAGRIWWQRSGKQSFQRMIEVEYYGDLQDAEPVDPTRPIELDEGAVQEAIENWDETVIDPSLDDVMGSKHDEQDKEVDEILEEVSDLIETLSSYQRIRNLTLPNSQNRQSSDPVNGDMLANAGPQPSEEEQATYLMLKAQLALIIKTLPPYAVAKLNGDQLDDLLISTKLMVRTDQYNGTMDEDEASAQARLKAQQQAAAQAAQANARQAQRTPSVSAVPYPNQYAAAAAANQYGAPARPAPQPQHQQYYRPTPAPNYQQPRNLGPPAPPQQRPPQPNQYTRTNGYPNQYATQLAKAQTPYGHQSLPQQYATQQRPNYGQMPQQGVPNTRYNFQQGYQHQQHQPGTPQAPANYGTYANSPAAIPARTMSPQVGARQTFSPSPAVPQNQGYSAPAPTMASQMNRFPSGSPGLTGYHTVIPEAQQQRILDQAKARVAAQERSSAMFGDRLSQTNTPNLSGMGLGVNIDASRIAAIRANMANQNKPQSPTPSKPGGVNGTPGTSHVPYKVTPVPVPVIPTLQRKPTS</sequence>
<feature type="domain" description="DUF7785" evidence="2">
    <location>
        <begin position="467"/>
        <end position="565"/>
    </location>
</feature>
<keyword evidence="6" id="KW-1185">Reference proteome</keyword>
<feature type="compositionally biased region" description="Pro residues" evidence="1">
    <location>
        <begin position="657"/>
        <end position="670"/>
    </location>
</feature>
<evidence type="ECO:0000256" key="1">
    <source>
        <dbReference type="SAM" id="MobiDB-lite"/>
    </source>
</evidence>
<feature type="region of interest" description="Disordered" evidence="1">
    <location>
        <begin position="1"/>
        <end position="82"/>
    </location>
</feature>
<dbReference type="EMBL" id="MTYH01000025">
    <property type="protein sequence ID" value="PNP45334.1"/>
    <property type="molecule type" value="Genomic_DNA"/>
</dbReference>
<feature type="region of interest" description="Disordered" evidence="1">
    <location>
        <begin position="729"/>
        <end position="785"/>
    </location>
</feature>
<dbReference type="RefSeq" id="XP_018657413.2">
    <property type="nucleotide sequence ID" value="XM_018809347.2"/>
</dbReference>
<reference evidence="4 7" key="2">
    <citation type="submission" date="2017-02" db="EMBL/GenBank/DDBJ databases">
        <title>Genomes of Trichoderma spp. with biocontrol activity.</title>
        <authorList>
            <person name="Gardiner D."/>
            <person name="Kazan K."/>
            <person name="Vos C."/>
            <person name="Harvey P."/>
        </authorList>
    </citation>
    <scope>NUCLEOTIDE SEQUENCE [LARGE SCALE GENOMIC DNA]</scope>
    <source>
        <strain evidence="4 7">A5MH</strain>
    </source>
</reference>
<accession>A0A2K0TII9</accession>
<dbReference type="Proteomes" id="UP000236546">
    <property type="component" value="Unassembled WGS sequence"/>
</dbReference>
<dbReference type="Pfam" id="PF25289">
    <property type="entry name" value="DUF7877"/>
    <property type="match status" value="1"/>
</dbReference>
<evidence type="ECO:0000313" key="7">
    <source>
        <dbReference type="Proteomes" id="UP000236546"/>
    </source>
</evidence>
<evidence type="ECO:0000313" key="6">
    <source>
        <dbReference type="Proteomes" id="UP000054821"/>
    </source>
</evidence>
<dbReference type="InterPro" id="IPR056687">
    <property type="entry name" value="DUF7785"/>
</dbReference>
<feature type="compositionally biased region" description="Basic and acidic residues" evidence="1">
    <location>
        <begin position="34"/>
        <end position="44"/>
    </location>
</feature>
<evidence type="ECO:0000313" key="4">
    <source>
        <dbReference type="EMBL" id="PNP45334.1"/>
    </source>
</evidence>
<feature type="compositionally biased region" description="Acidic residues" evidence="1">
    <location>
        <begin position="58"/>
        <end position="67"/>
    </location>
</feature>
<feature type="region of interest" description="Disordered" evidence="1">
    <location>
        <begin position="870"/>
        <end position="917"/>
    </location>
</feature>
<feature type="region of interest" description="Disordered" evidence="1">
    <location>
        <begin position="98"/>
        <end position="130"/>
    </location>
</feature>
<feature type="compositionally biased region" description="Polar residues" evidence="1">
    <location>
        <begin position="495"/>
        <end position="506"/>
    </location>
</feature>
<dbReference type="InterPro" id="IPR057199">
    <property type="entry name" value="DUF7877"/>
</dbReference>
<feature type="compositionally biased region" description="Basic and acidic residues" evidence="1">
    <location>
        <begin position="68"/>
        <end position="82"/>
    </location>
</feature>
<dbReference type="GeneID" id="29989430"/>
<proteinExistence type="predicted"/>